<name>A0ABN1V669_9ACTN</name>
<dbReference type="Gene3D" id="3.10.450.40">
    <property type="match status" value="1"/>
</dbReference>
<comment type="caution">
    <text evidence="2">The sequence shown here is derived from an EMBL/GenBank/DDBJ whole genome shotgun (WGS) entry which is preliminary data.</text>
</comment>
<feature type="region of interest" description="Disordered" evidence="1">
    <location>
        <begin position="1"/>
        <end position="65"/>
    </location>
</feature>
<accession>A0ABN1V669</accession>
<evidence type="ECO:0000313" key="2">
    <source>
        <dbReference type="EMBL" id="GAA1195473.1"/>
    </source>
</evidence>
<sequence length="124" mass="12499">MRKVPGSVGGPRGPSRGPRATRHGAPRGRRAALGTGLADAGEEAPAQNSSAGVAETKAAAGSPQVTNAAQAADVVLRELGGGRVTGVALEEENGRAVWKVVLVRDSTLPPCRAAHRPRGASPLL</sequence>
<dbReference type="RefSeq" id="WP_344283628.1">
    <property type="nucleotide sequence ID" value="NZ_BAAAKV010000078.1"/>
</dbReference>
<proteinExistence type="predicted"/>
<protein>
    <recommendedName>
        <fullName evidence="4">PepSY domain-containing protein</fullName>
    </recommendedName>
</protein>
<keyword evidence="3" id="KW-1185">Reference proteome</keyword>
<evidence type="ECO:0000256" key="1">
    <source>
        <dbReference type="SAM" id="MobiDB-lite"/>
    </source>
</evidence>
<organism evidence="2 3">
    <name type="scientific">Streptomyces hebeiensis</name>
    <dbReference type="NCBI Taxonomy" id="229486"/>
    <lineage>
        <taxon>Bacteria</taxon>
        <taxon>Bacillati</taxon>
        <taxon>Actinomycetota</taxon>
        <taxon>Actinomycetes</taxon>
        <taxon>Kitasatosporales</taxon>
        <taxon>Streptomycetaceae</taxon>
        <taxon>Streptomyces</taxon>
    </lineage>
</organism>
<feature type="compositionally biased region" description="Basic residues" evidence="1">
    <location>
        <begin position="19"/>
        <end position="30"/>
    </location>
</feature>
<dbReference type="EMBL" id="BAAAKV010000078">
    <property type="protein sequence ID" value="GAA1195473.1"/>
    <property type="molecule type" value="Genomic_DNA"/>
</dbReference>
<evidence type="ECO:0008006" key="4">
    <source>
        <dbReference type="Google" id="ProtNLM"/>
    </source>
</evidence>
<gene>
    <name evidence="2" type="ORF">GCM10009654_60620</name>
</gene>
<reference evidence="2 3" key="1">
    <citation type="journal article" date="2019" name="Int. J. Syst. Evol. Microbiol.">
        <title>The Global Catalogue of Microorganisms (GCM) 10K type strain sequencing project: providing services to taxonomists for standard genome sequencing and annotation.</title>
        <authorList>
            <consortium name="The Broad Institute Genomics Platform"/>
            <consortium name="The Broad Institute Genome Sequencing Center for Infectious Disease"/>
            <person name="Wu L."/>
            <person name="Ma J."/>
        </authorList>
    </citation>
    <scope>NUCLEOTIDE SEQUENCE [LARGE SCALE GENOMIC DNA]</scope>
    <source>
        <strain evidence="2 3">JCM 12696</strain>
    </source>
</reference>
<dbReference type="Proteomes" id="UP001501371">
    <property type="component" value="Unassembled WGS sequence"/>
</dbReference>
<evidence type="ECO:0000313" key="3">
    <source>
        <dbReference type="Proteomes" id="UP001501371"/>
    </source>
</evidence>